<accession>A0ABW5ZCA1</accession>
<reference evidence="2" key="1">
    <citation type="journal article" date="2019" name="Int. J. Syst. Evol. Microbiol.">
        <title>The Global Catalogue of Microorganisms (GCM) 10K type strain sequencing project: providing services to taxonomists for standard genome sequencing and annotation.</title>
        <authorList>
            <consortium name="The Broad Institute Genomics Platform"/>
            <consortium name="The Broad Institute Genome Sequencing Center for Infectious Disease"/>
            <person name="Wu L."/>
            <person name="Ma J."/>
        </authorList>
    </citation>
    <scope>NUCLEOTIDE SEQUENCE [LARGE SCALE GENOMIC DNA]</scope>
    <source>
        <strain evidence="2">KCTC 52644</strain>
    </source>
</reference>
<sequence length="184" mass="21645">MKIEEKYLEKIKSENIFIDIYTDHYEESFYGFIINYTDNLILIEKYNDDFIYDGISVFQRENITRIKWNGNDINSCLSLVDLSKRNEKIKNLKLENLKNTIEEISARYNYVTLYIEDIDKGMCIIGEIEEIDEETIVINQYGTKSTLDRTFIMISLNDVTKVEAGGVYEENLLNLYKKTTHNNG</sequence>
<evidence type="ECO:0000313" key="1">
    <source>
        <dbReference type="EMBL" id="MFD2910242.1"/>
    </source>
</evidence>
<keyword evidence="2" id="KW-1185">Reference proteome</keyword>
<dbReference type="EMBL" id="JBHUOL010000025">
    <property type="protein sequence ID" value="MFD2910242.1"/>
    <property type="molecule type" value="Genomic_DNA"/>
</dbReference>
<name>A0ABW5ZCA1_9FLAO</name>
<proteinExistence type="predicted"/>
<organism evidence="1 2">
    <name type="scientific">Flavobacterium ardleyense</name>
    <dbReference type="NCBI Taxonomy" id="2038737"/>
    <lineage>
        <taxon>Bacteria</taxon>
        <taxon>Pseudomonadati</taxon>
        <taxon>Bacteroidota</taxon>
        <taxon>Flavobacteriia</taxon>
        <taxon>Flavobacteriales</taxon>
        <taxon>Flavobacteriaceae</taxon>
        <taxon>Flavobacterium</taxon>
    </lineage>
</organism>
<dbReference type="RefSeq" id="WP_379809543.1">
    <property type="nucleotide sequence ID" value="NZ_JBHUOL010000025.1"/>
</dbReference>
<evidence type="ECO:0000313" key="2">
    <source>
        <dbReference type="Proteomes" id="UP001597549"/>
    </source>
</evidence>
<comment type="caution">
    <text evidence="1">The sequence shown here is derived from an EMBL/GenBank/DDBJ whole genome shotgun (WGS) entry which is preliminary data.</text>
</comment>
<protein>
    <submittedName>
        <fullName evidence="1">Uncharacterized protein</fullName>
    </submittedName>
</protein>
<dbReference type="Proteomes" id="UP001597549">
    <property type="component" value="Unassembled WGS sequence"/>
</dbReference>
<gene>
    <name evidence="1" type="ORF">ACFSX9_16040</name>
</gene>